<dbReference type="GO" id="GO:1990904">
    <property type="term" value="C:ribonucleoprotein complex"/>
    <property type="evidence" value="ECO:0007669"/>
    <property type="project" value="UniProtKB-KW"/>
</dbReference>
<dbReference type="PANTHER" id="PTHR13457:SF1">
    <property type="entry name" value="HEAT REPEAT-CONTAINING PROTEIN 1"/>
    <property type="match status" value="1"/>
</dbReference>
<dbReference type="GeneID" id="7446387"/>
<dbReference type="Gene3D" id="1.25.10.10">
    <property type="entry name" value="Leucine-rich Repeat Variant"/>
    <property type="match status" value="1"/>
</dbReference>
<dbReference type="STRING" id="35128.B8C4V0"/>
<dbReference type="GO" id="GO:0005730">
    <property type="term" value="C:nucleolus"/>
    <property type="evidence" value="ECO:0007669"/>
    <property type="project" value="UniProtKB-SubCell"/>
</dbReference>
<dbReference type="GO" id="GO:0006364">
    <property type="term" value="P:rRNA processing"/>
    <property type="evidence" value="ECO:0007669"/>
    <property type="project" value="UniProtKB-UniRule"/>
</dbReference>
<dbReference type="InterPro" id="IPR040191">
    <property type="entry name" value="UTP10"/>
</dbReference>
<evidence type="ECO:0000313" key="2">
    <source>
        <dbReference type="EMBL" id="EED91391.1"/>
    </source>
</evidence>
<keyword evidence="1" id="KW-0687">Ribonucleoprotein</keyword>
<proteinExistence type="inferred from homology"/>
<reference evidence="2 3" key="2">
    <citation type="journal article" date="2008" name="Nature">
        <title>The Phaeodactylum genome reveals the evolutionary history of diatom genomes.</title>
        <authorList>
            <person name="Bowler C."/>
            <person name="Allen A.E."/>
            <person name="Badger J.H."/>
            <person name="Grimwood J."/>
            <person name="Jabbari K."/>
            <person name="Kuo A."/>
            <person name="Maheswari U."/>
            <person name="Martens C."/>
            <person name="Maumus F."/>
            <person name="Otillar R.P."/>
            <person name="Rayko E."/>
            <person name="Salamov A."/>
            <person name="Vandepoele K."/>
            <person name="Beszteri B."/>
            <person name="Gruber A."/>
            <person name="Heijde M."/>
            <person name="Katinka M."/>
            <person name="Mock T."/>
            <person name="Valentin K."/>
            <person name="Verret F."/>
            <person name="Berges J.A."/>
            <person name="Brownlee C."/>
            <person name="Cadoret J.P."/>
            <person name="Chiovitti A."/>
            <person name="Choi C.J."/>
            <person name="Coesel S."/>
            <person name="De Martino A."/>
            <person name="Detter J.C."/>
            <person name="Durkin C."/>
            <person name="Falciatore A."/>
            <person name="Fournet J."/>
            <person name="Haruta M."/>
            <person name="Huysman M.J."/>
            <person name="Jenkins B.D."/>
            <person name="Jiroutova K."/>
            <person name="Jorgensen R.E."/>
            <person name="Joubert Y."/>
            <person name="Kaplan A."/>
            <person name="Kroger N."/>
            <person name="Kroth P.G."/>
            <person name="La Roche J."/>
            <person name="Lindquist E."/>
            <person name="Lommer M."/>
            <person name="Martin-Jezequel V."/>
            <person name="Lopez P.J."/>
            <person name="Lucas S."/>
            <person name="Mangogna M."/>
            <person name="McGinnis K."/>
            <person name="Medlin L.K."/>
            <person name="Montsant A."/>
            <person name="Oudot-Le Secq M.P."/>
            <person name="Napoli C."/>
            <person name="Obornik M."/>
            <person name="Parker M.S."/>
            <person name="Petit J.L."/>
            <person name="Porcel B.M."/>
            <person name="Poulsen N."/>
            <person name="Robison M."/>
            <person name="Rychlewski L."/>
            <person name="Rynearson T.A."/>
            <person name="Schmutz J."/>
            <person name="Shapiro H."/>
            <person name="Siaut M."/>
            <person name="Stanley M."/>
            <person name="Sussman M.R."/>
            <person name="Taylor A.R."/>
            <person name="Vardi A."/>
            <person name="von Dassow P."/>
            <person name="Vyverman W."/>
            <person name="Willis A."/>
            <person name="Wyrwicz L.S."/>
            <person name="Rokhsar D.S."/>
            <person name="Weissenbach J."/>
            <person name="Armbrust E.V."/>
            <person name="Green B.R."/>
            <person name="Van de Peer Y."/>
            <person name="Grigoriev I.V."/>
        </authorList>
    </citation>
    <scope>NUCLEOTIDE SEQUENCE [LARGE SCALE GENOMIC DNA]</scope>
    <source>
        <strain evidence="2 3">CCMP1335</strain>
    </source>
</reference>
<gene>
    <name evidence="2" type="ORF">THAPSDRAFT_35194</name>
</gene>
<organism evidence="2 3">
    <name type="scientific">Thalassiosira pseudonana</name>
    <name type="common">Marine diatom</name>
    <name type="synonym">Cyclotella nana</name>
    <dbReference type="NCBI Taxonomy" id="35128"/>
    <lineage>
        <taxon>Eukaryota</taxon>
        <taxon>Sar</taxon>
        <taxon>Stramenopiles</taxon>
        <taxon>Ochrophyta</taxon>
        <taxon>Bacillariophyta</taxon>
        <taxon>Coscinodiscophyceae</taxon>
        <taxon>Thalassiosirophycidae</taxon>
        <taxon>Thalassiosirales</taxon>
        <taxon>Thalassiosiraceae</taxon>
        <taxon>Thalassiosira</taxon>
    </lineage>
</organism>
<keyword evidence="1" id="KW-0539">Nucleus</keyword>
<dbReference type="InterPro" id="IPR016024">
    <property type="entry name" value="ARM-type_fold"/>
</dbReference>
<dbReference type="Proteomes" id="UP000001449">
    <property type="component" value="Chromosome 6"/>
</dbReference>
<dbReference type="InParanoid" id="B8C4V0"/>
<keyword evidence="1" id="KW-0698">rRNA processing</keyword>
<dbReference type="EMBL" id="CM000643">
    <property type="protein sequence ID" value="EED91391.1"/>
    <property type="molecule type" value="Genomic_DNA"/>
</dbReference>
<dbReference type="AlphaFoldDB" id="B8C4V0"/>
<evidence type="ECO:0000313" key="3">
    <source>
        <dbReference type="Proteomes" id="UP000001449"/>
    </source>
</evidence>
<dbReference type="RefSeq" id="XP_002291284.1">
    <property type="nucleotide sequence ID" value="XM_002291248.1"/>
</dbReference>
<comment type="similarity">
    <text evidence="1">Belongs to the HEATR1/UTP10 family.</text>
</comment>
<evidence type="ECO:0000256" key="1">
    <source>
        <dbReference type="RuleBase" id="RU367065"/>
    </source>
</evidence>
<comment type="function">
    <text evidence="1">Involved in nucleolar processing of pre-18S ribosomal RNA.</text>
</comment>
<protein>
    <recommendedName>
        <fullName evidence="1">HEAT repeat-containing protein 1</fullName>
    </recommendedName>
</protein>
<dbReference type="PANTHER" id="PTHR13457">
    <property type="entry name" value="BAP28"/>
    <property type="match status" value="1"/>
</dbReference>
<name>B8C4V0_THAPS</name>
<sequence length="101" mass="11061">VVGCLTALATAAGNEQLWKPLNFSILEACEHRRSEVRKAGVSCLLSIVETIGEEYMVLLPECLPILSELLEDGDEEIAAMAKECVRQGEELLGESLEESLR</sequence>
<dbReference type="InterPro" id="IPR011989">
    <property type="entry name" value="ARM-like"/>
</dbReference>
<reference evidence="2 3" key="1">
    <citation type="journal article" date="2004" name="Science">
        <title>The genome of the diatom Thalassiosira pseudonana: ecology, evolution, and metabolism.</title>
        <authorList>
            <person name="Armbrust E.V."/>
            <person name="Berges J.A."/>
            <person name="Bowler C."/>
            <person name="Green B.R."/>
            <person name="Martinez D."/>
            <person name="Putnam N.H."/>
            <person name="Zhou S."/>
            <person name="Allen A.E."/>
            <person name="Apt K.E."/>
            <person name="Bechner M."/>
            <person name="Brzezinski M.A."/>
            <person name="Chaal B.K."/>
            <person name="Chiovitti A."/>
            <person name="Davis A.K."/>
            <person name="Demarest M.S."/>
            <person name="Detter J.C."/>
            <person name="Glavina T."/>
            <person name="Goodstein D."/>
            <person name="Hadi M.Z."/>
            <person name="Hellsten U."/>
            <person name="Hildebrand M."/>
            <person name="Jenkins B.D."/>
            <person name="Jurka J."/>
            <person name="Kapitonov V.V."/>
            <person name="Kroger N."/>
            <person name="Lau W.W."/>
            <person name="Lane T.W."/>
            <person name="Larimer F.W."/>
            <person name="Lippmeier J.C."/>
            <person name="Lucas S."/>
            <person name="Medina M."/>
            <person name="Montsant A."/>
            <person name="Obornik M."/>
            <person name="Parker M.S."/>
            <person name="Palenik B."/>
            <person name="Pazour G.J."/>
            <person name="Richardson P.M."/>
            <person name="Rynearson T.A."/>
            <person name="Saito M.A."/>
            <person name="Schwartz D.C."/>
            <person name="Thamatrakoln K."/>
            <person name="Valentin K."/>
            <person name="Vardi A."/>
            <person name="Wilkerson F.P."/>
            <person name="Rokhsar D.S."/>
        </authorList>
    </citation>
    <scope>NUCLEOTIDE SEQUENCE [LARGE SCALE GENOMIC DNA]</scope>
    <source>
        <strain evidence="2 3">CCMP1335</strain>
    </source>
</reference>
<dbReference type="HOGENOM" id="CLU_2299179_0_0_1"/>
<comment type="subcellular location">
    <subcellularLocation>
        <location evidence="1">Nucleus</location>
        <location evidence="1">Nucleolus</location>
    </subcellularLocation>
</comment>
<keyword evidence="3" id="KW-1185">Reference proteome</keyword>
<dbReference type="SUPFAM" id="SSF48371">
    <property type="entry name" value="ARM repeat"/>
    <property type="match status" value="1"/>
</dbReference>
<accession>B8C4V0</accession>
<dbReference type="KEGG" id="tps:THAPSDRAFT_35194"/>
<keyword evidence="1" id="KW-0690">Ribosome biogenesis</keyword>
<dbReference type="eggNOG" id="KOG1837">
    <property type="taxonomic scope" value="Eukaryota"/>
</dbReference>
<feature type="non-terminal residue" evidence="2">
    <location>
        <position position="1"/>
    </location>
</feature>
<dbReference type="PaxDb" id="35128-Thaps35194"/>